<evidence type="ECO:0000313" key="13">
    <source>
        <dbReference type="RefSeq" id="XP_030768355.1"/>
    </source>
</evidence>
<dbReference type="Gene3D" id="1.25.10.10">
    <property type="entry name" value="Leucine-rich Repeat Variant"/>
    <property type="match status" value="1"/>
</dbReference>
<keyword evidence="5 10" id="KW-0732">Signal</keyword>
<evidence type="ECO:0000256" key="6">
    <source>
        <dbReference type="ARBA" id="ARBA00022824"/>
    </source>
</evidence>
<evidence type="ECO:0000256" key="7">
    <source>
        <dbReference type="ARBA" id="ARBA00022927"/>
    </source>
</evidence>
<evidence type="ECO:0000256" key="2">
    <source>
        <dbReference type="ARBA" id="ARBA00010588"/>
    </source>
</evidence>
<feature type="chain" id="PRO_5044642966" description="Nucleotide exchange factor SIL1" evidence="10">
    <location>
        <begin position="29"/>
        <end position="417"/>
    </location>
</feature>
<dbReference type="GO" id="GO:0000774">
    <property type="term" value="F:adenyl-nucleotide exchange factor activity"/>
    <property type="evidence" value="ECO:0007669"/>
    <property type="project" value="TreeGrafter"/>
</dbReference>
<dbReference type="PANTHER" id="PTHR19316:SF35">
    <property type="entry name" value="NUCLEOTIDE EXCHANGE FACTOR SIL1"/>
    <property type="match status" value="1"/>
</dbReference>
<dbReference type="Proteomes" id="UP000504635">
    <property type="component" value="Unplaced"/>
</dbReference>
<keyword evidence="9" id="KW-0325">Glycoprotein</keyword>
<dbReference type="RefSeq" id="XP_030768355.1">
    <property type="nucleotide sequence ID" value="XM_030912495.1"/>
</dbReference>
<feature type="signal peptide" evidence="10">
    <location>
        <begin position="1"/>
        <end position="28"/>
    </location>
</feature>
<dbReference type="PANTHER" id="PTHR19316">
    <property type="entry name" value="PROTEIN FOLDING REGULATOR"/>
    <property type="match status" value="1"/>
</dbReference>
<accession>A0A6J2YZV9</accession>
<dbReference type="GO" id="GO:0005788">
    <property type="term" value="C:endoplasmic reticulum lumen"/>
    <property type="evidence" value="ECO:0007669"/>
    <property type="project" value="UniProtKB-SubCell"/>
</dbReference>
<protein>
    <recommendedName>
        <fullName evidence="3">Nucleotide exchange factor SIL1</fullName>
    </recommendedName>
</protein>
<dbReference type="GeneID" id="115891896"/>
<name>A0A6J2YZV9_SITOR</name>
<comment type="similarity">
    <text evidence="2">Belongs to the SIL1 family.</text>
</comment>
<evidence type="ECO:0000256" key="5">
    <source>
        <dbReference type="ARBA" id="ARBA00022729"/>
    </source>
</evidence>
<dbReference type="GO" id="GO:0015031">
    <property type="term" value="P:protein transport"/>
    <property type="evidence" value="ECO:0007669"/>
    <property type="project" value="UniProtKB-KW"/>
</dbReference>
<keyword evidence="6" id="KW-0256">Endoplasmic reticulum</keyword>
<dbReference type="InterPro" id="IPR016024">
    <property type="entry name" value="ARM-type_fold"/>
</dbReference>
<dbReference type="InterPro" id="IPR050693">
    <property type="entry name" value="Hsp70_NEF-Inhibitors"/>
</dbReference>
<dbReference type="RefSeq" id="XP_030768354.1">
    <property type="nucleotide sequence ID" value="XM_030912494.1"/>
</dbReference>
<dbReference type="KEGG" id="soy:115891896"/>
<sequence>MCFEIFFHSKMNFNIILVLLILFSNSICEDKQDTESDEIFVPTKEWKVIKAGQKVPSGLHYRINLSTGKKEAKINEDDESDTNKKGISVIKEDETLYSALKDVDKKNPENDMPKKFRTLDEIKKDLGDIEITPKSDVEILQDLFAKFQEEDKKKQPNTKEILKILKDLIYLSHQIDNGNEFVRMDGFKKIVYKKLNSTNLAVKQEALKLFSTLAQNSPKVKVHILETGGITMLLRLLNLDDNPHIKNSAVTALSCTLRTFPYAQNRFIEAGGLTIFSSLFKSGSVKLKLKLVTLLNDFIIERQKDVSNFENHELVDIEEKLYELGWCNSLNNLLTDLIQIDIYDYDSIEKCLLSMKGMVKKCSNSYNKALFNQLESSYSHLKDEDTEDYFQYIINDLIGVLLYENNNNKTKVAKEEL</sequence>
<evidence type="ECO:0000313" key="11">
    <source>
        <dbReference type="Proteomes" id="UP000504635"/>
    </source>
</evidence>
<evidence type="ECO:0000313" key="12">
    <source>
        <dbReference type="RefSeq" id="XP_030768354.1"/>
    </source>
</evidence>
<evidence type="ECO:0000256" key="9">
    <source>
        <dbReference type="ARBA" id="ARBA00023180"/>
    </source>
</evidence>
<evidence type="ECO:0000256" key="1">
    <source>
        <dbReference type="ARBA" id="ARBA00004319"/>
    </source>
</evidence>
<dbReference type="AlphaFoldDB" id="A0A6J2YZV9"/>
<gene>
    <name evidence="12 13" type="primary">LOC115891896</name>
</gene>
<reference evidence="12 13" key="1">
    <citation type="submission" date="2025-04" db="UniProtKB">
        <authorList>
            <consortium name="RefSeq"/>
        </authorList>
    </citation>
    <scope>IDENTIFICATION</scope>
    <source>
        <tissue evidence="12 13">Gonads</tissue>
    </source>
</reference>
<evidence type="ECO:0000256" key="4">
    <source>
        <dbReference type="ARBA" id="ARBA00022448"/>
    </source>
</evidence>
<keyword evidence="7" id="KW-0653">Protein transport</keyword>
<dbReference type="InterPro" id="IPR011989">
    <property type="entry name" value="ARM-like"/>
</dbReference>
<keyword evidence="11" id="KW-1185">Reference proteome</keyword>
<keyword evidence="4" id="KW-0813">Transport</keyword>
<evidence type="ECO:0000256" key="3">
    <source>
        <dbReference type="ARBA" id="ARBA00015352"/>
    </source>
</evidence>
<comment type="subcellular location">
    <subcellularLocation>
        <location evidence="1">Endoplasmic reticulum lumen</location>
    </subcellularLocation>
</comment>
<dbReference type="SUPFAM" id="SSF48371">
    <property type="entry name" value="ARM repeat"/>
    <property type="match status" value="1"/>
</dbReference>
<proteinExistence type="inferred from homology"/>
<dbReference type="OrthoDB" id="448649at2759"/>
<organism evidence="11 13">
    <name type="scientific">Sitophilus oryzae</name>
    <name type="common">Rice weevil</name>
    <name type="synonym">Curculio oryzae</name>
    <dbReference type="NCBI Taxonomy" id="7048"/>
    <lineage>
        <taxon>Eukaryota</taxon>
        <taxon>Metazoa</taxon>
        <taxon>Ecdysozoa</taxon>
        <taxon>Arthropoda</taxon>
        <taxon>Hexapoda</taxon>
        <taxon>Insecta</taxon>
        <taxon>Pterygota</taxon>
        <taxon>Neoptera</taxon>
        <taxon>Endopterygota</taxon>
        <taxon>Coleoptera</taxon>
        <taxon>Polyphaga</taxon>
        <taxon>Cucujiformia</taxon>
        <taxon>Curculionidae</taxon>
        <taxon>Dryophthorinae</taxon>
        <taxon>Sitophilus</taxon>
    </lineage>
</organism>
<keyword evidence="8" id="KW-0811">Translocation</keyword>
<evidence type="ECO:0000256" key="8">
    <source>
        <dbReference type="ARBA" id="ARBA00023010"/>
    </source>
</evidence>
<evidence type="ECO:0000256" key="10">
    <source>
        <dbReference type="SAM" id="SignalP"/>
    </source>
</evidence>